<dbReference type="Gene3D" id="3.40.50.2000">
    <property type="entry name" value="Glycogen Phosphorylase B"/>
    <property type="match status" value="2"/>
</dbReference>
<proteinExistence type="predicted"/>
<dbReference type="PANTHER" id="PTHR12526:SF600">
    <property type="entry name" value="GLYCOSYL TRANSFERASE GROUP 1"/>
    <property type="match status" value="1"/>
</dbReference>
<reference evidence="1 2" key="1">
    <citation type="submission" date="2019-10" db="EMBL/GenBank/DDBJ databases">
        <title>Deinococcus sp. isolated from soil.</title>
        <authorList>
            <person name="Li Y."/>
            <person name="Wang J."/>
        </authorList>
    </citation>
    <scope>NUCLEOTIDE SEQUENCE [LARGE SCALE GENOMIC DNA]</scope>
    <source>
        <strain evidence="1 2">SDU3-2</strain>
    </source>
</reference>
<gene>
    <name evidence="1" type="ORF">F8S09_13135</name>
</gene>
<evidence type="ECO:0000313" key="2">
    <source>
        <dbReference type="Proteomes" id="UP000484842"/>
    </source>
</evidence>
<dbReference type="Proteomes" id="UP000484842">
    <property type="component" value="Unassembled WGS sequence"/>
</dbReference>
<evidence type="ECO:0000313" key="1">
    <source>
        <dbReference type="EMBL" id="MPY67616.1"/>
    </source>
</evidence>
<protein>
    <submittedName>
        <fullName evidence="1">Glycosyltransferase family 4 protein</fullName>
    </submittedName>
</protein>
<comment type="caution">
    <text evidence="1">The sequence shown here is derived from an EMBL/GenBank/DDBJ whole genome shotgun (WGS) entry which is preliminary data.</text>
</comment>
<organism evidence="1 2">
    <name type="scientific">Deinococcus terrestris</name>
    <dbReference type="NCBI Taxonomy" id="2651870"/>
    <lineage>
        <taxon>Bacteria</taxon>
        <taxon>Thermotogati</taxon>
        <taxon>Deinococcota</taxon>
        <taxon>Deinococci</taxon>
        <taxon>Deinococcales</taxon>
        <taxon>Deinococcaceae</taxon>
        <taxon>Deinococcus</taxon>
    </lineage>
</organism>
<keyword evidence="1" id="KW-0808">Transferase</keyword>
<dbReference type="AlphaFoldDB" id="A0A7X1TSM8"/>
<keyword evidence="2" id="KW-1185">Reference proteome</keyword>
<dbReference type="EMBL" id="WBSL01000007">
    <property type="protein sequence ID" value="MPY67616.1"/>
    <property type="molecule type" value="Genomic_DNA"/>
</dbReference>
<dbReference type="GO" id="GO:0016757">
    <property type="term" value="F:glycosyltransferase activity"/>
    <property type="evidence" value="ECO:0007669"/>
    <property type="project" value="TreeGrafter"/>
</dbReference>
<dbReference type="RefSeq" id="WP_152871950.1">
    <property type="nucleotide sequence ID" value="NZ_WBSL01000007.1"/>
</dbReference>
<accession>A0A7X1TSM8</accession>
<dbReference type="SUPFAM" id="SSF53756">
    <property type="entry name" value="UDP-Glycosyltransferase/glycogen phosphorylase"/>
    <property type="match status" value="1"/>
</dbReference>
<dbReference type="Pfam" id="PF13692">
    <property type="entry name" value="Glyco_trans_1_4"/>
    <property type="match status" value="1"/>
</dbReference>
<sequence>MRVLALTPYPPEGPSSRYRTYNFGPFLEREGVSLDIRPFMTPEMYRRWMAHKRLDVPMLAALAGRGTRRLLEVVQAGRYDLVWIHRQIAPAWHEPFARLLGRTARAVVFDMDDAVFTEYPIDSLLRRSHAATVGNTHLERYVGLISPETQTLVVPTVIDPHIYRPLARPPHPRVRPLVGWIGTGASFQSYLRPVLSAVVATCRDHGADFRVIAAASVREEVRAAGAEFTEWTLDGYLQALGELDIGIMPLQDDEYARGKCAFKLIEYGAMGLPSVATDIGANREVIADGETGFLAPDDATFARRLGELIGRPELRRRLGAGARRRVVEHYSLEAQAHAVAQLFRRLAGG</sequence>
<name>A0A7X1TSM8_9DEIO</name>
<dbReference type="PANTHER" id="PTHR12526">
    <property type="entry name" value="GLYCOSYLTRANSFERASE"/>
    <property type="match status" value="1"/>
</dbReference>